<dbReference type="Proteomes" id="UP001596432">
    <property type="component" value="Unassembled WGS sequence"/>
</dbReference>
<proteinExistence type="predicted"/>
<sequence length="163" mass="18437">MSDLTVRRYEADDEDAVWDLHERALRDVGAYDEEYAHLDADLRRVESAYLDAGGTFLVGELDGALVAMGAVQSATAIDHHESDPAAAVVRRMRVDPDHQRQGYGSEILRELEARAVELGFERLVLDTTPRQQAAIGLYESFGYREVRREETPTGERIVYEKRL</sequence>
<dbReference type="AlphaFoldDB" id="A0ABD5Y0X3"/>
<dbReference type="EC" id="2.3.-.-" evidence="3"/>
<dbReference type="InterPro" id="IPR000182">
    <property type="entry name" value="GNAT_dom"/>
</dbReference>
<evidence type="ECO:0000313" key="3">
    <source>
        <dbReference type="EMBL" id="MFC7140969.1"/>
    </source>
</evidence>
<keyword evidence="3" id="KW-0012">Acyltransferase</keyword>
<dbReference type="PANTHER" id="PTHR13947:SF37">
    <property type="entry name" value="LD18367P"/>
    <property type="match status" value="1"/>
</dbReference>
<evidence type="ECO:0000256" key="1">
    <source>
        <dbReference type="ARBA" id="ARBA00022679"/>
    </source>
</evidence>
<dbReference type="RefSeq" id="WP_274322063.1">
    <property type="nucleotide sequence ID" value="NZ_CP118158.1"/>
</dbReference>
<dbReference type="GeneID" id="78821276"/>
<evidence type="ECO:0000259" key="2">
    <source>
        <dbReference type="PROSITE" id="PS51186"/>
    </source>
</evidence>
<feature type="domain" description="N-acetyltransferase" evidence="2">
    <location>
        <begin position="4"/>
        <end position="163"/>
    </location>
</feature>
<dbReference type="EMBL" id="JBHTAS010000001">
    <property type="protein sequence ID" value="MFC7140969.1"/>
    <property type="molecule type" value="Genomic_DNA"/>
</dbReference>
<dbReference type="Pfam" id="PF00583">
    <property type="entry name" value="Acetyltransf_1"/>
    <property type="match status" value="1"/>
</dbReference>
<accession>A0ABD5Y0X3</accession>
<keyword evidence="1 3" id="KW-0808">Transferase</keyword>
<gene>
    <name evidence="3" type="ORF">ACFQMA_14185</name>
</gene>
<dbReference type="CDD" id="cd04301">
    <property type="entry name" value="NAT_SF"/>
    <property type="match status" value="1"/>
</dbReference>
<evidence type="ECO:0000313" key="4">
    <source>
        <dbReference type="Proteomes" id="UP001596432"/>
    </source>
</evidence>
<dbReference type="PANTHER" id="PTHR13947">
    <property type="entry name" value="GNAT FAMILY N-ACETYLTRANSFERASE"/>
    <property type="match status" value="1"/>
</dbReference>
<comment type="caution">
    <text evidence="3">The sequence shown here is derived from an EMBL/GenBank/DDBJ whole genome shotgun (WGS) entry which is preliminary data.</text>
</comment>
<organism evidence="3 4">
    <name type="scientific">Halosimplex aquaticum</name>
    <dbReference type="NCBI Taxonomy" id="3026162"/>
    <lineage>
        <taxon>Archaea</taxon>
        <taxon>Methanobacteriati</taxon>
        <taxon>Methanobacteriota</taxon>
        <taxon>Stenosarchaea group</taxon>
        <taxon>Halobacteria</taxon>
        <taxon>Halobacteriales</taxon>
        <taxon>Haloarculaceae</taxon>
        <taxon>Halosimplex</taxon>
    </lineage>
</organism>
<dbReference type="PROSITE" id="PS51186">
    <property type="entry name" value="GNAT"/>
    <property type="match status" value="1"/>
</dbReference>
<dbReference type="Gene3D" id="3.40.630.30">
    <property type="match status" value="1"/>
</dbReference>
<name>A0ABD5Y0X3_9EURY</name>
<dbReference type="InterPro" id="IPR016181">
    <property type="entry name" value="Acyl_CoA_acyltransferase"/>
</dbReference>
<keyword evidence="4" id="KW-1185">Reference proteome</keyword>
<protein>
    <submittedName>
        <fullName evidence="3">GNAT family N-acetyltransferase</fullName>
        <ecNumber evidence="3">2.3.-.-</ecNumber>
    </submittedName>
</protein>
<dbReference type="GO" id="GO:0016746">
    <property type="term" value="F:acyltransferase activity"/>
    <property type="evidence" value="ECO:0007669"/>
    <property type="project" value="UniProtKB-KW"/>
</dbReference>
<reference evidence="3 4" key="1">
    <citation type="journal article" date="2019" name="Int. J. Syst. Evol. Microbiol.">
        <title>The Global Catalogue of Microorganisms (GCM) 10K type strain sequencing project: providing services to taxonomists for standard genome sequencing and annotation.</title>
        <authorList>
            <consortium name="The Broad Institute Genomics Platform"/>
            <consortium name="The Broad Institute Genome Sequencing Center for Infectious Disease"/>
            <person name="Wu L."/>
            <person name="Ma J."/>
        </authorList>
    </citation>
    <scope>NUCLEOTIDE SEQUENCE [LARGE SCALE GENOMIC DNA]</scope>
    <source>
        <strain evidence="3 4">XZYJT29</strain>
    </source>
</reference>
<dbReference type="InterPro" id="IPR050769">
    <property type="entry name" value="NAT_camello-type"/>
</dbReference>
<dbReference type="SUPFAM" id="SSF55729">
    <property type="entry name" value="Acyl-CoA N-acyltransferases (Nat)"/>
    <property type="match status" value="1"/>
</dbReference>